<evidence type="ECO:0000256" key="4">
    <source>
        <dbReference type="PROSITE-ProRule" id="PRU00473"/>
    </source>
</evidence>
<feature type="domain" description="OmpA-like" evidence="5">
    <location>
        <begin position="209"/>
        <end position="319"/>
    </location>
</feature>
<keyword evidence="2 4" id="KW-0472">Membrane</keyword>
<evidence type="ECO:0000256" key="2">
    <source>
        <dbReference type="ARBA" id="ARBA00023136"/>
    </source>
</evidence>
<dbReference type="RefSeq" id="WP_187017125.1">
    <property type="nucleotide sequence ID" value="NZ_JACRUK010000004.1"/>
</dbReference>
<protein>
    <submittedName>
        <fullName evidence="6">OmpA family protein</fullName>
    </submittedName>
</protein>
<proteinExistence type="predicted"/>
<evidence type="ECO:0000256" key="1">
    <source>
        <dbReference type="ARBA" id="ARBA00004442"/>
    </source>
</evidence>
<dbReference type="InterPro" id="IPR006665">
    <property type="entry name" value="OmpA-like"/>
</dbReference>
<dbReference type="EMBL" id="JACRUL010000004">
    <property type="protein sequence ID" value="MBC5843433.1"/>
    <property type="molecule type" value="Genomic_DNA"/>
</dbReference>
<comment type="subcellular location">
    <subcellularLocation>
        <location evidence="1">Cell outer membrane</location>
    </subcellularLocation>
</comment>
<dbReference type="PANTHER" id="PTHR30329">
    <property type="entry name" value="STATOR ELEMENT OF FLAGELLAR MOTOR COMPLEX"/>
    <property type="match status" value="1"/>
</dbReference>
<comment type="caution">
    <text evidence="6">The sequence shown here is derived from an EMBL/GenBank/DDBJ whole genome shotgun (WGS) entry which is preliminary data.</text>
</comment>
<dbReference type="Pfam" id="PF00691">
    <property type="entry name" value="OmpA"/>
    <property type="match status" value="1"/>
</dbReference>
<sequence>MKLKKHFLTLLLSTSTFVCFSQESEIVISEDHLISLIQKIKDKRAANQLQYNTTQALLAKNYSAKNVNTEKVVTVAQKPDLNATKLDSLSKKMNGLEQELKYLNSLLLSNQQAARKQSPVPYDYTEKNETTTTQPEAETVSTDNAALIVSLQQQLDSLKRTARNKEVVKVALAPVAIAPATTTLAQPNLVKVIRDTIVVKNEPSDYLVLEAKYKGYIKKVFFDNNSKEINQDQTAALDQVIDAMLEAGSIDVFLKGFASKKGSAAYNQNLSFLRTESVKRYLIAKGIHPSRILSQFHGVDYDATEADSRRVDATFIIRK</sequence>
<organism evidence="6 7">
    <name type="scientific">Flavobacterium muglaense</name>
    <dbReference type="NCBI Taxonomy" id="2764716"/>
    <lineage>
        <taxon>Bacteria</taxon>
        <taxon>Pseudomonadati</taxon>
        <taxon>Bacteroidota</taxon>
        <taxon>Flavobacteriia</taxon>
        <taxon>Flavobacteriales</taxon>
        <taxon>Flavobacteriaceae</taxon>
        <taxon>Flavobacterium</taxon>
    </lineage>
</organism>
<dbReference type="PRINTS" id="PR01021">
    <property type="entry name" value="OMPADOMAIN"/>
</dbReference>
<accession>A0A923SIM0</accession>
<evidence type="ECO:0000313" key="6">
    <source>
        <dbReference type="EMBL" id="MBC5843433.1"/>
    </source>
</evidence>
<keyword evidence="7" id="KW-1185">Reference proteome</keyword>
<evidence type="ECO:0000256" key="3">
    <source>
        <dbReference type="ARBA" id="ARBA00023237"/>
    </source>
</evidence>
<dbReference type="InterPro" id="IPR050330">
    <property type="entry name" value="Bact_OuterMem_StrucFunc"/>
</dbReference>
<name>A0A923SIM0_9FLAO</name>
<dbReference type="AlphaFoldDB" id="A0A923SIM0"/>
<dbReference type="Gene3D" id="3.30.1330.60">
    <property type="entry name" value="OmpA-like domain"/>
    <property type="match status" value="1"/>
</dbReference>
<gene>
    <name evidence="6" type="ORF">H8R25_03145</name>
</gene>
<keyword evidence="3" id="KW-0998">Cell outer membrane</keyword>
<dbReference type="CDD" id="cd07185">
    <property type="entry name" value="OmpA_C-like"/>
    <property type="match status" value="1"/>
</dbReference>
<evidence type="ECO:0000313" key="7">
    <source>
        <dbReference type="Proteomes" id="UP000641454"/>
    </source>
</evidence>
<dbReference type="Proteomes" id="UP000641454">
    <property type="component" value="Unassembled WGS sequence"/>
</dbReference>
<dbReference type="InterPro" id="IPR036737">
    <property type="entry name" value="OmpA-like_sf"/>
</dbReference>
<dbReference type="PROSITE" id="PS51123">
    <property type="entry name" value="OMPA_2"/>
    <property type="match status" value="1"/>
</dbReference>
<dbReference type="GO" id="GO:0009279">
    <property type="term" value="C:cell outer membrane"/>
    <property type="evidence" value="ECO:0007669"/>
    <property type="project" value="UniProtKB-SubCell"/>
</dbReference>
<dbReference type="PANTHER" id="PTHR30329:SF21">
    <property type="entry name" value="LIPOPROTEIN YIAD-RELATED"/>
    <property type="match status" value="1"/>
</dbReference>
<dbReference type="InterPro" id="IPR006664">
    <property type="entry name" value="OMP_bac"/>
</dbReference>
<dbReference type="SUPFAM" id="SSF103088">
    <property type="entry name" value="OmpA-like"/>
    <property type="match status" value="1"/>
</dbReference>
<reference evidence="6 7" key="1">
    <citation type="submission" date="2020-08" db="EMBL/GenBank/DDBJ databases">
        <title>Description of novel Flavobacterium F-392 isolate.</title>
        <authorList>
            <person name="Saticioglu I.B."/>
            <person name="Duman M."/>
            <person name="Altun S."/>
        </authorList>
    </citation>
    <scope>NUCLEOTIDE SEQUENCE [LARGE SCALE GENOMIC DNA]</scope>
    <source>
        <strain evidence="6 7">F-392</strain>
    </source>
</reference>
<evidence type="ECO:0000259" key="5">
    <source>
        <dbReference type="PROSITE" id="PS51123"/>
    </source>
</evidence>